<dbReference type="AlphaFoldDB" id="A0A329PW40"/>
<sequence>MINTILTLIIAPLIVGILIELFSWWLNKKQ</sequence>
<dbReference type="EMBL" id="QMHM01000014">
    <property type="protein sequence ID" value="RAV78375.1"/>
    <property type="molecule type" value="Genomic_DNA"/>
</dbReference>
<protein>
    <recommendedName>
        <fullName evidence="3">Type I toxin-antitoxin system Fst family toxin</fullName>
    </recommendedName>
</protein>
<gene>
    <name evidence="1" type="ORF">DBT54_07390</name>
</gene>
<dbReference type="Proteomes" id="UP000251923">
    <property type="component" value="Unassembled WGS sequence"/>
</dbReference>
<reference evidence="1 2" key="1">
    <citation type="submission" date="2018-04" db="EMBL/GenBank/DDBJ databases">
        <title>Aerococcus urinae genomes.</title>
        <authorList>
            <person name="Hilt E."/>
            <person name="Gilbert N.M."/>
            <person name="Thomas-White K."/>
            <person name="Putonti C."/>
            <person name="Lewis A.L."/>
            <person name="Visck K.L."/>
            <person name="Wolfe A.J."/>
        </authorList>
    </citation>
    <scope>NUCLEOTIDE SEQUENCE [LARGE SCALE GENOMIC DNA]</scope>
    <source>
        <strain evidence="1 2">UMB7480</strain>
    </source>
</reference>
<organism evidence="1 2">
    <name type="scientific">Aerococcus urinae</name>
    <dbReference type="NCBI Taxonomy" id="1376"/>
    <lineage>
        <taxon>Bacteria</taxon>
        <taxon>Bacillati</taxon>
        <taxon>Bacillota</taxon>
        <taxon>Bacilli</taxon>
        <taxon>Lactobacillales</taxon>
        <taxon>Aerococcaceae</taxon>
        <taxon>Aerococcus</taxon>
    </lineage>
</organism>
<evidence type="ECO:0000313" key="2">
    <source>
        <dbReference type="Proteomes" id="UP000251923"/>
    </source>
</evidence>
<proteinExistence type="predicted"/>
<name>A0A329PW40_9LACT</name>
<accession>A0A329PW40</accession>
<dbReference type="NCBIfam" id="NF033608">
    <property type="entry name" value="type_I_tox_Fst"/>
    <property type="match status" value="1"/>
</dbReference>
<evidence type="ECO:0008006" key="3">
    <source>
        <dbReference type="Google" id="ProtNLM"/>
    </source>
</evidence>
<evidence type="ECO:0000313" key="1">
    <source>
        <dbReference type="EMBL" id="RAV78375.1"/>
    </source>
</evidence>
<comment type="caution">
    <text evidence="1">The sequence shown here is derived from an EMBL/GenBank/DDBJ whole genome shotgun (WGS) entry which is preliminary data.</text>
</comment>